<dbReference type="InterPro" id="IPR011006">
    <property type="entry name" value="CheY-like_superfamily"/>
</dbReference>
<name>A0A0F9ID45_9ZZZZ</name>
<dbReference type="PROSITE" id="PS50110">
    <property type="entry name" value="RESPONSE_REGULATORY"/>
    <property type="match status" value="1"/>
</dbReference>
<proteinExistence type="predicted"/>
<feature type="non-terminal residue" evidence="2">
    <location>
        <position position="150"/>
    </location>
</feature>
<feature type="domain" description="Response regulatory" evidence="1">
    <location>
        <begin position="41"/>
        <end position="150"/>
    </location>
</feature>
<dbReference type="PANTHER" id="PTHR43228:SF1">
    <property type="entry name" value="TWO-COMPONENT RESPONSE REGULATOR ARR22"/>
    <property type="match status" value="1"/>
</dbReference>
<evidence type="ECO:0000259" key="1">
    <source>
        <dbReference type="PROSITE" id="PS50110"/>
    </source>
</evidence>
<accession>A0A0F9ID45</accession>
<evidence type="ECO:0000313" key="2">
    <source>
        <dbReference type="EMBL" id="KKL85287.1"/>
    </source>
</evidence>
<organism evidence="2">
    <name type="scientific">marine sediment metagenome</name>
    <dbReference type="NCBI Taxonomy" id="412755"/>
    <lineage>
        <taxon>unclassified sequences</taxon>
        <taxon>metagenomes</taxon>
        <taxon>ecological metagenomes</taxon>
    </lineage>
</organism>
<dbReference type="Gene3D" id="3.40.50.2300">
    <property type="match status" value="1"/>
</dbReference>
<protein>
    <recommendedName>
        <fullName evidence="1">Response regulatory domain-containing protein</fullName>
    </recommendedName>
</protein>
<comment type="caution">
    <text evidence="2">The sequence shown here is derived from an EMBL/GenBank/DDBJ whole genome shotgun (WGS) entry which is preliminary data.</text>
</comment>
<dbReference type="AlphaFoldDB" id="A0A0F9ID45"/>
<dbReference type="SMART" id="SM00448">
    <property type="entry name" value="REC"/>
    <property type="match status" value="1"/>
</dbReference>
<sequence>MESVLGKGTTFSIFLPQVRSMASSQEEGAEDREFPRGESRTILVVEDDAVVRNLMVTVLEEMGHNCLEGGDGVQGLRKFKENSSDIALVVTDLVMPEMSGIQMSRKIKEISPDTRIIAVSGYPQKSGEETKDLFAAFIKKPFKALGFAKE</sequence>
<dbReference type="Pfam" id="PF00072">
    <property type="entry name" value="Response_reg"/>
    <property type="match status" value="1"/>
</dbReference>
<reference evidence="2" key="1">
    <citation type="journal article" date="2015" name="Nature">
        <title>Complex archaea that bridge the gap between prokaryotes and eukaryotes.</title>
        <authorList>
            <person name="Spang A."/>
            <person name="Saw J.H."/>
            <person name="Jorgensen S.L."/>
            <person name="Zaremba-Niedzwiedzka K."/>
            <person name="Martijn J."/>
            <person name="Lind A.E."/>
            <person name="van Eijk R."/>
            <person name="Schleper C."/>
            <person name="Guy L."/>
            <person name="Ettema T.J."/>
        </authorList>
    </citation>
    <scope>NUCLEOTIDE SEQUENCE</scope>
</reference>
<dbReference type="InterPro" id="IPR001789">
    <property type="entry name" value="Sig_transdc_resp-reg_receiver"/>
</dbReference>
<dbReference type="EMBL" id="LAZR01021449">
    <property type="protein sequence ID" value="KKL85287.1"/>
    <property type="molecule type" value="Genomic_DNA"/>
</dbReference>
<dbReference type="SUPFAM" id="SSF52172">
    <property type="entry name" value="CheY-like"/>
    <property type="match status" value="1"/>
</dbReference>
<dbReference type="PANTHER" id="PTHR43228">
    <property type="entry name" value="TWO-COMPONENT RESPONSE REGULATOR"/>
    <property type="match status" value="1"/>
</dbReference>
<gene>
    <name evidence="2" type="ORF">LCGC14_1956230</name>
</gene>
<dbReference type="CDD" id="cd17546">
    <property type="entry name" value="REC_hyHK_CKI1_RcsC-like"/>
    <property type="match status" value="1"/>
</dbReference>
<dbReference type="InterPro" id="IPR052048">
    <property type="entry name" value="ST_Response_Regulator"/>
</dbReference>
<dbReference type="GO" id="GO:0000160">
    <property type="term" value="P:phosphorelay signal transduction system"/>
    <property type="evidence" value="ECO:0007669"/>
    <property type="project" value="InterPro"/>
</dbReference>